<evidence type="ECO:0000259" key="7">
    <source>
        <dbReference type="SMART" id="SM00853"/>
    </source>
</evidence>
<dbReference type="GO" id="GO:0030983">
    <property type="term" value="F:mismatched DNA binding"/>
    <property type="evidence" value="ECO:0007669"/>
    <property type="project" value="InterPro"/>
</dbReference>
<dbReference type="InterPro" id="IPR042120">
    <property type="entry name" value="MutL_C_dimsub"/>
</dbReference>
<dbReference type="InterPro" id="IPR014762">
    <property type="entry name" value="DNA_mismatch_repair_CS"/>
</dbReference>
<evidence type="ECO:0000256" key="3">
    <source>
        <dbReference type="ARBA" id="ARBA00022763"/>
    </source>
</evidence>
<dbReference type="Pfam" id="PF08676">
    <property type="entry name" value="MutL_C"/>
    <property type="match status" value="1"/>
</dbReference>
<dbReference type="GO" id="GO:0005524">
    <property type="term" value="F:ATP binding"/>
    <property type="evidence" value="ECO:0007669"/>
    <property type="project" value="InterPro"/>
</dbReference>
<name>A0A4R7EYG0_9FLAO</name>
<comment type="similarity">
    <text evidence="1 5">Belongs to the DNA mismatch repair MutL/HexB family.</text>
</comment>
<gene>
    <name evidence="5" type="primary">mutL</name>
    <name evidence="9" type="ORF">C8P70_11115</name>
</gene>
<dbReference type="CDD" id="cd16926">
    <property type="entry name" value="HATPase_MutL-MLH-PMS-like"/>
    <property type="match status" value="1"/>
</dbReference>
<dbReference type="FunFam" id="3.30.565.10:FF:000003">
    <property type="entry name" value="DNA mismatch repair endonuclease MutL"/>
    <property type="match status" value="1"/>
</dbReference>
<dbReference type="AlphaFoldDB" id="A0A4R7EYG0"/>
<evidence type="ECO:0000256" key="4">
    <source>
        <dbReference type="ARBA" id="ARBA00023204"/>
    </source>
</evidence>
<dbReference type="InterPro" id="IPR014790">
    <property type="entry name" value="MutL_C"/>
</dbReference>
<feature type="domain" description="MutL C-terminal dimerisation" evidence="7">
    <location>
        <begin position="491"/>
        <end position="634"/>
    </location>
</feature>
<evidence type="ECO:0000259" key="8">
    <source>
        <dbReference type="SMART" id="SM01340"/>
    </source>
</evidence>
<dbReference type="GO" id="GO:0016887">
    <property type="term" value="F:ATP hydrolysis activity"/>
    <property type="evidence" value="ECO:0007669"/>
    <property type="project" value="InterPro"/>
</dbReference>
<feature type="region of interest" description="Disordered" evidence="6">
    <location>
        <begin position="425"/>
        <end position="445"/>
    </location>
</feature>
<dbReference type="PANTHER" id="PTHR10073:SF12">
    <property type="entry name" value="DNA MISMATCH REPAIR PROTEIN MLH1"/>
    <property type="match status" value="1"/>
</dbReference>
<dbReference type="PANTHER" id="PTHR10073">
    <property type="entry name" value="DNA MISMATCH REPAIR PROTEIN MLH, PMS, MUTL"/>
    <property type="match status" value="1"/>
</dbReference>
<dbReference type="InterPro" id="IPR036890">
    <property type="entry name" value="HATPase_C_sf"/>
</dbReference>
<dbReference type="InterPro" id="IPR042121">
    <property type="entry name" value="MutL_C_regsub"/>
</dbReference>
<dbReference type="InterPro" id="IPR002099">
    <property type="entry name" value="MutL/Mlh/PMS"/>
</dbReference>
<dbReference type="InterPro" id="IPR037198">
    <property type="entry name" value="MutL_C_sf"/>
</dbReference>
<dbReference type="RefSeq" id="WP_133712432.1">
    <property type="nucleotide sequence ID" value="NZ_SOAG01000011.1"/>
</dbReference>
<dbReference type="HAMAP" id="MF_00149">
    <property type="entry name" value="DNA_mis_repair"/>
    <property type="match status" value="1"/>
</dbReference>
<keyword evidence="4 5" id="KW-0234">DNA repair</keyword>
<accession>A0A4R7EYG0</accession>
<dbReference type="OrthoDB" id="9763467at2"/>
<evidence type="ECO:0000313" key="10">
    <source>
        <dbReference type="Proteomes" id="UP000295215"/>
    </source>
</evidence>
<dbReference type="SMART" id="SM01340">
    <property type="entry name" value="DNA_mis_repair"/>
    <property type="match status" value="1"/>
</dbReference>
<dbReference type="SUPFAM" id="SSF54211">
    <property type="entry name" value="Ribosomal protein S5 domain 2-like"/>
    <property type="match status" value="1"/>
</dbReference>
<dbReference type="Gene3D" id="3.30.230.10">
    <property type="match status" value="1"/>
</dbReference>
<evidence type="ECO:0000256" key="6">
    <source>
        <dbReference type="SAM" id="MobiDB-lite"/>
    </source>
</evidence>
<keyword evidence="3 5" id="KW-0227">DNA damage</keyword>
<evidence type="ECO:0000313" key="9">
    <source>
        <dbReference type="EMBL" id="TDS58833.1"/>
    </source>
</evidence>
<dbReference type="Proteomes" id="UP000295215">
    <property type="component" value="Unassembled WGS sequence"/>
</dbReference>
<evidence type="ECO:0000256" key="2">
    <source>
        <dbReference type="ARBA" id="ARBA00021975"/>
    </source>
</evidence>
<dbReference type="SUPFAM" id="SSF55874">
    <property type="entry name" value="ATPase domain of HSP90 chaperone/DNA topoisomerase II/histidine kinase"/>
    <property type="match status" value="1"/>
</dbReference>
<reference evidence="9 10" key="1">
    <citation type="submission" date="2019-03" db="EMBL/GenBank/DDBJ databases">
        <title>Genomic Encyclopedia of Archaeal and Bacterial Type Strains, Phase II (KMG-II): from individual species to whole genera.</title>
        <authorList>
            <person name="Goeker M."/>
        </authorList>
    </citation>
    <scope>NUCLEOTIDE SEQUENCE [LARGE SCALE GENOMIC DNA]</scope>
    <source>
        <strain evidence="9 10">DSM 28213</strain>
    </source>
</reference>
<organism evidence="9 10">
    <name type="scientific">Myroides indicus</name>
    <dbReference type="NCBI Taxonomy" id="1323422"/>
    <lineage>
        <taxon>Bacteria</taxon>
        <taxon>Pseudomonadati</taxon>
        <taxon>Bacteroidota</taxon>
        <taxon>Flavobacteriia</taxon>
        <taxon>Flavobacteriales</taxon>
        <taxon>Flavobacteriaceae</taxon>
        <taxon>Myroides</taxon>
    </lineage>
</organism>
<dbReference type="CDD" id="cd00782">
    <property type="entry name" value="MutL_Trans"/>
    <property type="match status" value="1"/>
</dbReference>
<dbReference type="SUPFAM" id="SSF118116">
    <property type="entry name" value="DNA mismatch repair protein MutL"/>
    <property type="match status" value="1"/>
</dbReference>
<dbReference type="SMART" id="SM00853">
    <property type="entry name" value="MutL_C"/>
    <property type="match status" value="1"/>
</dbReference>
<evidence type="ECO:0000256" key="5">
    <source>
        <dbReference type="HAMAP-Rule" id="MF_00149"/>
    </source>
</evidence>
<feature type="domain" description="DNA mismatch repair protein S5" evidence="8">
    <location>
        <begin position="209"/>
        <end position="327"/>
    </location>
</feature>
<dbReference type="GO" id="GO:0032300">
    <property type="term" value="C:mismatch repair complex"/>
    <property type="evidence" value="ECO:0007669"/>
    <property type="project" value="InterPro"/>
</dbReference>
<dbReference type="InterPro" id="IPR014721">
    <property type="entry name" value="Ribsml_uS5_D2-typ_fold_subgr"/>
</dbReference>
<proteinExistence type="inferred from homology"/>
<protein>
    <recommendedName>
        <fullName evidence="2 5">DNA mismatch repair protein MutL</fullName>
    </recommendedName>
</protein>
<dbReference type="Gene3D" id="3.30.565.10">
    <property type="entry name" value="Histidine kinase-like ATPase, C-terminal domain"/>
    <property type="match status" value="1"/>
</dbReference>
<dbReference type="PROSITE" id="PS00058">
    <property type="entry name" value="DNA_MISMATCH_REPAIR_1"/>
    <property type="match status" value="1"/>
</dbReference>
<dbReference type="Pfam" id="PF13589">
    <property type="entry name" value="HATPase_c_3"/>
    <property type="match status" value="1"/>
</dbReference>
<dbReference type="GO" id="GO:0006298">
    <property type="term" value="P:mismatch repair"/>
    <property type="evidence" value="ECO:0007669"/>
    <property type="project" value="UniProtKB-UniRule"/>
</dbReference>
<keyword evidence="10" id="KW-1185">Reference proteome</keyword>
<evidence type="ECO:0000256" key="1">
    <source>
        <dbReference type="ARBA" id="ARBA00006082"/>
    </source>
</evidence>
<comment type="caution">
    <text evidence="9">The sequence shown here is derived from an EMBL/GenBank/DDBJ whole genome shotgun (WGS) entry which is preliminary data.</text>
</comment>
<dbReference type="EMBL" id="SOAG01000011">
    <property type="protein sequence ID" value="TDS58833.1"/>
    <property type="molecule type" value="Genomic_DNA"/>
</dbReference>
<dbReference type="Gene3D" id="3.30.1370.100">
    <property type="entry name" value="MutL, C-terminal domain, regulatory subdomain"/>
    <property type="match status" value="1"/>
</dbReference>
<dbReference type="NCBIfam" id="TIGR00585">
    <property type="entry name" value="mutl"/>
    <property type="match status" value="1"/>
</dbReference>
<sequence>MSNIIRLLPDHVANQIAAGEVVQRPASVVKELIENAVDAGATEIKLILKEAGKTLIQVIDNGKGMSETDARMAFERHATSKISTAEDLFALQTKGFRGEALASIAAIAHVELKTCLKQAELGTHVVIEGSKVVSQEVAVVPEGTSFSVKNLFFNIPARRNFLKSDTVEFRHIVDEFERVALVHHNIHFILLHNGSEVFNLPASNLRQRIVNVFGGKTNEKLVPVKENTDIVTVEGFVGKPEYAKKSRGEQFFFVNDRFIKSGYLHHAVLSAYEGLLKEGVHPTYFIYLNLPPDTIDINIHPTKTEVKFDDEQALYSILRSAVKHSLGQFNVTAALDFQRDASLDTPYGFKGKEAETPTIAIDTLYNPFKQDNNSKKSYNPFEDDEDLKEEKAIKIEERLYGSLMNNDTASLDLQKVFKSKISSPSFKGKNAGGKQNANKPLSDGSAGEWNKMYENLKQSGQNIDVSQLNIESEIVTGVLFDVITDNTAANKTFQIHKKYIVSPIKSGMLIIDQGRAHQRILYEKFMESITVHQQASSQQLLFPLTLYYAPYEIEMLKELKELLICIGFGFEQTGEDYIVISGLPLHVAESEASIVLEDLIADFHNGLPDTTFSQGDRIAKSLAHSLAVKTGTILNEEEQENMVNSLFACKDPQISPFMKPVFITMKVEDIEKKFTL</sequence>
<dbReference type="InterPro" id="IPR013507">
    <property type="entry name" value="DNA_mismatch_S5_2-like"/>
</dbReference>
<dbReference type="InterPro" id="IPR020568">
    <property type="entry name" value="Ribosomal_Su5_D2-typ_SF"/>
</dbReference>
<dbReference type="GO" id="GO:0140664">
    <property type="term" value="F:ATP-dependent DNA damage sensor activity"/>
    <property type="evidence" value="ECO:0007669"/>
    <property type="project" value="InterPro"/>
</dbReference>
<comment type="function">
    <text evidence="5">This protein is involved in the repair of mismatches in DNA. It is required for dam-dependent methyl-directed DNA mismatch repair. May act as a 'molecular matchmaker', a protein that promotes the formation of a stable complex between two or more DNA-binding proteins in an ATP-dependent manner without itself being part of a final effector complex.</text>
</comment>
<dbReference type="Pfam" id="PF01119">
    <property type="entry name" value="DNA_mis_repair"/>
    <property type="match status" value="1"/>
</dbReference>
<dbReference type="InterPro" id="IPR038973">
    <property type="entry name" value="MutL/Mlh/Pms-like"/>
</dbReference>
<dbReference type="Gene3D" id="3.30.1540.20">
    <property type="entry name" value="MutL, C-terminal domain, dimerisation subdomain"/>
    <property type="match status" value="1"/>
</dbReference>
<dbReference type="InterPro" id="IPR020667">
    <property type="entry name" value="DNA_mismatch_repair_MutL"/>
</dbReference>